<name>A0A1B7LCC9_9FIRM</name>
<evidence type="ECO:0000313" key="2">
    <source>
        <dbReference type="EMBL" id="OAT80384.1"/>
    </source>
</evidence>
<dbReference type="InterPro" id="IPR036291">
    <property type="entry name" value="NAD(P)-bd_dom_sf"/>
</dbReference>
<dbReference type="EMBL" id="LYVF01000178">
    <property type="protein sequence ID" value="OAT80384.1"/>
    <property type="molecule type" value="Genomic_DNA"/>
</dbReference>
<gene>
    <name evidence="2" type="ORF">A6M21_13530</name>
</gene>
<evidence type="ECO:0000313" key="3">
    <source>
        <dbReference type="Proteomes" id="UP000078532"/>
    </source>
</evidence>
<evidence type="ECO:0000259" key="1">
    <source>
        <dbReference type="Pfam" id="PF16363"/>
    </source>
</evidence>
<sequence length="323" mass="36160">MRILVTGAGGFIGSHLCEQLVERSHKVRAFIRYNARSNWGWLEESTVKDLIEIYAGDIRDYDSVKNALSGMDVVFHLAALIGIPYSYVSPLAYIKTNIEGTYNVCQAARELGINRMVHTSTSEVYGTARYVPIDEEHPLHAQSPYAASKIAADQLALSYHHSFGLPVVVVRPFNTFGPRQSARAIIPTIITQVLSGARLVRLGNLNPTRDFNYVRDTVSGMIAAGFSDQTLGRVVNIGSGREVSIGELVGMIERVTGREIAVQQEDVRVRPGKSEVERLLCDNRWASKLTGWVPRYTLEEGLSETVEWFRKKLHLYKPEVYYV</sequence>
<dbReference type="RefSeq" id="WP_066669820.1">
    <property type="nucleotide sequence ID" value="NZ_LYVF01000178.1"/>
</dbReference>
<protein>
    <submittedName>
        <fullName evidence="2">NAD-dependent dehydratase</fullName>
    </submittedName>
</protein>
<dbReference type="Pfam" id="PF16363">
    <property type="entry name" value="GDP_Man_Dehyd"/>
    <property type="match status" value="1"/>
</dbReference>
<feature type="domain" description="NAD(P)-binding" evidence="1">
    <location>
        <begin position="4"/>
        <end position="305"/>
    </location>
</feature>
<proteinExistence type="predicted"/>
<dbReference type="OrthoDB" id="244102at2"/>
<reference evidence="2 3" key="1">
    <citation type="submission" date="2016-04" db="EMBL/GenBank/DDBJ databases">
        <authorList>
            <person name="Evans L.H."/>
            <person name="Alamgir A."/>
            <person name="Owens N."/>
            <person name="Weber N.D."/>
            <person name="Virtaneva K."/>
            <person name="Barbian K."/>
            <person name="Babar A."/>
            <person name="Rosenke K."/>
        </authorList>
    </citation>
    <scope>NUCLEOTIDE SEQUENCE [LARGE SCALE GENOMIC DNA]</scope>
    <source>
        <strain evidence="2 3">LMa1</strain>
    </source>
</reference>
<comment type="caution">
    <text evidence="2">The sequence shown here is derived from an EMBL/GenBank/DDBJ whole genome shotgun (WGS) entry which is preliminary data.</text>
</comment>
<dbReference type="SUPFAM" id="SSF51735">
    <property type="entry name" value="NAD(P)-binding Rossmann-fold domains"/>
    <property type="match status" value="1"/>
</dbReference>
<dbReference type="PANTHER" id="PTHR43000">
    <property type="entry name" value="DTDP-D-GLUCOSE 4,6-DEHYDRATASE-RELATED"/>
    <property type="match status" value="1"/>
</dbReference>
<dbReference type="Proteomes" id="UP000078532">
    <property type="component" value="Unassembled WGS sequence"/>
</dbReference>
<keyword evidence="3" id="KW-1185">Reference proteome</keyword>
<dbReference type="STRING" id="1838280.A6M21_13530"/>
<dbReference type="AlphaFoldDB" id="A0A1B7LCC9"/>
<dbReference type="CDD" id="cd05257">
    <property type="entry name" value="Arna_like_SDR_e"/>
    <property type="match status" value="1"/>
</dbReference>
<dbReference type="InterPro" id="IPR045869">
    <property type="entry name" value="Arna-like_SDR_e"/>
</dbReference>
<dbReference type="Gene3D" id="3.40.50.720">
    <property type="entry name" value="NAD(P)-binding Rossmann-like Domain"/>
    <property type="match status" value="1"/>
</dbReference>
<dbReference type="GO" id="GO:0016831">
    <property type="term" value="F:carboxy-lyase activity"/>
    <property type="evidence" value="ECO:0007669"/>
    <property type="project" value="InterPro"/>
</dbReference>
<accession>A0A1B7LCC9</accession>
<dbReference type="InterPro" id="IPR016040">
    <property type="entry name" value="NAD(P)-bd_dom"/>
</dbReference>
<dbReference type="NCBIfam" id="TIGR04180">
    <property type="entry name" value="EDH_00030"/>
    <property type="match status" value="1"/>
</dbReference>
<organism evidence="2 3">
    <name type="scientific">Desulfotomaculum copahuensis</name>
    <dbReference type="NCBI Taxonomy" id="1838280"/>
    <lineage>
        <taxon>Bacteria</taxon>
        <taxon>Bacillati</taxon>
        <taxon>Bacillota</taxon>
        <taxon>Clostridia</taxon>
        <taxon>Eubacteriales</taxon>
        <taxon>Desulfotomaculaceae</taxon>
        <taxon>Desulfotomaculum</taxon>
    </lineage>
</organism>
<dbReference type="InterPro" id="IPR026390">
    <property type="entry name" value="LegB-like"/>
</dbReference>